<dbReference type="Gene3D" id="2.130.10.10">
    <property type="entry name" value="YVTN repeat-like/Quinoprotein amine dehydrogenase"/>
    <property type="match status" value="1"/>
</dbReference>
<organism evidence="12 13">
    <name type="scientific">Psychroflexus sediminis</name>
    <dbReference type="NCBI Taxonomy" id="470826"/>
    <lineage>
        <taxon>Bacteria</taxon>
        <taxon>Pseudomonadati</taxon>
        <taxon>Bacteroidota</taxon>
        <taxon>Flavobacteriia</taxon>
        <taxon>Flavobacteriales</taxon>
        <taxon>Flavobacteriaceae</taxon>
        <taxon>Psychroflexus</taxon>
    </lineage>
</organism>
<dbReference type="InterPro" id="IPR005151">
    <property type="entry name" value="Tail-specific_protease"/>
</dbReference>
<feature type="region of interest" description="Disordered" evidence="9">
    <location>
        <begin position="549"/>
        <end position="571"/>
    </location>
</feature>
<evidence type="ECO:0000256" key="5">
    <source>
        <dbReference type="ARBA" id="ARBA00022801"/>
    </source>
</evidence>
<evidence type="ECO:0000256" key="4">
    <source>
        <dbReference type="ARBA" id="ARBA00022670"/>
    </source>
</evidence>
<dbReference type="SUPFAM" id="SSF50156">
    <property type="entry name" value="PDZ domain-like"/>
    <property type="match status" value="1"/>
</dbReference>
<evidence type="ECO:0000256" key="8">
    <source>
        <dbReference type="PIRSR" id="PIRSR036421-1"/>
    </source>
</evidence>
<evidence type="ECO:0000256" key="3">
    <source>
        <dbReference type="ARBA" id="ARBA00022490"/>
    </source>
</evidence>
<dbReference type="Proteomes" id="UP000199296">
    <property type="component" value="Unassembled WGS sequence"/>
</dbReference>
<reference evidence="12 13" key="1">
    <citation type="submission" date="2016-10" db="EMBL/GenBank/DDBJ databases">
        <authorList>
            <person name="de Groot N.N."/>
        </authorList>
    </citation>
    <scope>NUCLEOTIDE SEQUENCE [LARGE SCALE GENOMIC DNA]</scope>
    <source>
        <strain evidence="12 13">DSM 19803</strain>
    </source>
</reference>
<dbReference type="InterPro" id="IPR029414">
    <property type="entry name" value="Tricorn_PDZ"/>
</dbReference>
<evidence type="ECO:0000256" key="9">
    <source>
        <dbReference type="SAM" id="MobiDB-lite"/>
    </source>
</evidence>
<dbReference type="Pfam" id="PF26549">
    <property type="entry name" value="Tricorn_N"/>
    <property type="match status" value="1"/>
</dbReference>
<sequence length="1092" mass="122381">MKKLLLLFVFALGAHQGMAQINAKLMRDFDVSESHIAFVYGGDIWLVDKTGGTANQLTRSQGVESFPKFSPDGGHIAYSAYYNGNEDIYVVPVTGGLPERVTYASFSDRLVDWHPDGEHLLLASRRLIGQRSANQLFLVDRNGGLPQPLPLPYGELASYSPDGSQLAYITKITENYPFKRYKGGLASDILLYDVEDETVVKITDNEYNDGKPAWAGDTIYFLSDQGPEFRLNLWAHDTRTGETTQVTTYAEFDISFLSAGPDDLVFEMGGGLYLMDLESREISQVDVDVVSDLALEIPRREDVSKSISNMTAAPGSKRVVFEARGELFNVPVSDGYSENMTQSSGAFDRHPAWSPDGQHVAFWSDRNGEYNIYLRNMSGAGELRQLTDRDKGYGYTLYWSPDSKQLAFIDETNTIYTLEVENGALTEAGNTHWNVGHGGRGDYPLAWSSDSRWLTFTRGMENAQFAVMLYDTKKEELYQASSGYYNDSNPVFTNDGRYLIYTTNRELDPVYSDLDNTWVYPNSTRLVSVSLSDTIPSLLPVKNDKVEIASSDQKTDKKGEESSKEKSDSDTLTEIQLDGFESRITVLPVEAGNIRGLMSFDGLLAYRRYPNSGSRGGVPVLQAYDFEKQEEMSILEGVEQAVQSADGKSILVSAGKKFGILQPKPKQSIEEPISTAGLSMQLVVREEWNQIFQDTWRRYRDFFYDPNMHEVDWDEMRERYGALIADARTRQDLTFLQSNMQSELSAGHTYTRGGDTEAVDRLSTGYLGIDFSLEDGMYRIARIVKPASWDTQVRSPFDRPGVEVSEGDYIHAVNGKTLDPEKDPYAAFEGLNGKTVSLRISSDGNREKASEVVVTTLTQGEEAKLRYLEWIENNRRKVDELSDGKLGYVYMSNTAGQGQRELVRMYYGQLDKQGFIIDERFNGGGQLADRFLELLTRPVVYNLHWRHGRDHTQPVKTNTGPMGMLINGWAGSGGDGLPWAFQELEAGPIVGERTLGILVGPATGHSLIDGGGITVPGARLYDNDGHWFWEGEGVRPDIPVWDDPNLMMQERDPQLERVVREVLNRLEANPTRMTPAPPYQDRTAEALKKTYN</sequence>
<dbReference type="Gene3D" id="2.30.42.10">
    <property type="match status" value="1"/>
</dbReference>
<dbReference type="PANTHER" id="PTHR43253:SF1">
    <property type="entry name" value="TRICORN PROTEASE HOMOLOG 2-RELATED"/>
    <property type="match status" value="1"/>
</dbReference>
<evidence type="ECO:0000256" key="6">
    <source>
        <dbReference type="ARBA" id="ARBA00022825"/>
    </source>
</evidence>
<evidence type="ECO:0000259" key="11">
    <source>
        <dbReference type="SMART" id="SM00245"/>
    </source>
</evidence>
<dbReference type="EC" id="3.4.21.-" evidence="7"/>
<dbReference type="AlphaFoldDB" id="A0A1G7XD48"/>
<dbReference type="Gene3D" id="2.120.10.60">
    <property type="entry name" value="Tricorn protease N-terminal domain"/>
    <property type="match status" value="1"/>
</dbReference>
<keyword evidence="10" id="KW-0732">Signal</keyword>
<dbReference type="SUPFAM" id="SSF69304">
    <property type="entry name" value="Tricorn protease N-terminal domain"/>
    <property type="match status" value="2"/>
</dbReference>
<dbReference type="CDD" id="cd07562">
    <property type="entry name" value="Peptidase_S41_TRI"/>
    <property type="match status" value="1"/>
</dbReference>
<keyword evidence="3 7" id="KW-0963">Cytoplasm</keyword>
<dbReference type="Pfam" id="PF14684">
    <property type="entry name" value="Tricorn_C1"/>
    <property type="match status" value="1"/>
</dbReference>
<evidence type="ECO:0000256" key="10">
    <source>
        <dbReference type="SAM" id="SignalP"/>
    </source>
</evidence>
<comment type="function">
    <text evidence="7">Degrades oligopeptides.</text>
</comment>
<feature type="compositionally biased region" description="Basic and acidic residues" evidence="9">
    <location>
        <begin position="1082"/>
        <end position="1092"/>
    </location>
</feature>
<dbReference type="InterPro" id="IPR015943">
    <property type="entry name" value="WD40/YVTN_repeat-like_dom_sf"/>
</dbReference>
<dbReference type="STRING" id="470826.SAMN04488027_10831"/>
<proteinExistence type="inferred from homology"/>
<dbReference type="PIRSF" id="PIRSF036421">
    <property type="entry name" value="Tricorn_protease"/>
    <property type="match status" value="1"/>
</dbReference>
<dbReference type="SUPFAM" id="SSF52096">
    <property type="entry name" value="ClpP/crotonase"/>
    <property type="match status" value="1"/>
</dbReference>
<dbReference type="PANTHER" id="PTHR43253">
    <property type="entry name" value="TRICORN PROTEASE HOMOLOG 2-RELATED"/>
    <property type="match status" value="1"/>
</dbReference>
<keyword evidence="13" id="KW-1185">Reference proteome</keyword>
<feature type="region of interest" description="Disordered" evidence="9">
    <location>
        <begin position="1070"/>
        <end position="1092"/>
    </location>
</feature>
<dbReference type="InterPro" id="IPR012393">
    <property type="entry name" value="Tricorn_protease"/>
</dbReference>
<protein>
    <recommendedName>
        <fullName evidence="7">Tricorn protease homolog</fullName>
        <ecNumber evidence="7">3.4.21.-</ecNumber>
    </recommendedName>
</protein>
<dbReference type="Gene3D" id="3.30.750.44">
    <property type="match status" value="1"/>
</dbReference>
<feature type="compositionally biased region" description="Basic and acidic residues" evidence="9">
    <location>
        <begin position="549"/>
        <end position="569"/>
    </location>
</feature>
<feature type="active site" description="Charge relay system" evidence="8">
    <location>
        <position position="748"/>
    </location>
</feature>
<dbReference type="InterPro" id="IPR028204">
    <property type="entry name" value="Tricorn_C1"/>
</dbReference>
<dbReference type="Pfam" id="PF26550">
    <property type="entry name" value="Tricorn_2nd"/>
    <property type="match status" value="1"/>
</dbReference>
<dbReference type="GO" id="GO:0008236">
    <property type="term" value="F:serine-type peptidase activity"/>
    <property type="evidence" value="ECO:0007669"/>
    <property type="project" value="UniProtKB-UniRule"/>
</dbReference>
<dbReference type="GO" id="GO:0006508">
    <property type="term" value="P:proteolysis"/>
    <property type="evidence" value="ECO:0007669"/>
    <property type="project" value="UniProtKB-UniRule"/>
</dbReference>
<dbReference type="SMART" id="SM00245">
    <property type="entry name" value="TSPc"/>
    <property type="match status" value="1"/>
</dbReference>
<dbReference type="OrthoDB" id="9815657at2"/>
<dbReference type="InterPro" id="IPR029045">
    <property type="entry name" value="ClpP/crotonase-like_dom_sf"/>
</dbReference>
<evidence type="ECO:0000256" key="1">
    <source>
        <dbReference type="ARBA" id="ARBA00004496"/>
    </source>
</evidence>
<gene>
    <name evidence="12" type="ORF">SAMN04488027_10831</name>
</gene>
<feature type="signal peptide" evidence="10">
    <location>
        <begin position="1"/>
        <end position="19"/>
    </location>
</feature>
<accession>A0A1G7XD48</accession>
<feature type="active site" description="Charge relay system" evidence="8">
    <location>
        <position position="1030"/>
    </location>
</feature>
<feature type="chain" id="PRO_5011540470" description="Tricorn protease homolog" evidence="10">
    <location>
        <begin position="20"/>
        <end position="1092"/>
    </location>
</feature>
<comment type="subcellular location">
    <subcellularLocation>
        <location evidence="1 7">Cytoplasm</location>
    </subcellularLocation>
</comment>
<dbReference type="InterPro" id="IPR036034">
    <property type="entry name" value="PDZ_sf"/>
</dbReference>
<dbReference type="Pfam" id="PF14685">
    <property type="entry name" value="PDZ_Tricorn"/>
    <property type="match status" value="1"/>
</dbReference>
<name>A0A1G7XD48_9FLAO</name>
<dbReference type="Gene3D" id="3.90.226.10">
    <property type="entry name" value="2-enoyl-CoA Hydratase, Chain A, domain 1"/>
    <property type="match status" value="1"/>
</dbReference>
<feature type="active site" description="Nucleophile" evidence="8">
    <location>
        <position position="972"/>
    </location>
</feature>
<dbReference type="RefSeq" id="WP_093368109.1">
    <property type="nucleotide sequence ID" value="NZ_FNCW01000008.1"/>
</dbReference>
<dbReference type="EMBL" id="FNCW01000008">
    <property type="protein sequence ID" value="SDG82017.1"/>
    <property type="molecule type" value="Genomic_DNA"/>
</dbReference>
<evidence type="ECO:0000313" key="13">
    <source>
        <dbReference type="Proteomes" id="UP000199296"/>
    </source>
</evidence>
<evidence type="ECO:0000313" key="12">
    <source>
        <dbReference type="EMBL" id="SDG82017.1"/>
    </source>
</evidence>
<dbReference type="Pfam" id="PF03572">
    <property type="entry name" value="Peptidase_S41"/>
    <property type="match status" value="1"/>
</dbReference>
<keyword evidence="6 7" id="KW-0720">Serine protease</keyword>
<keyword evidence="5 7" id="KW-0378">Hydrolase</keyword>
<evidence type="ECO:0000256" key="2">
    <source>
        <dbReference type="ARBA" id="ARBA00008524"/>
    </source>
</evidence>
<comment type="similarity">
    <text evidence="2 7">Belongs to the peptidase S41B family.</text>
</comment>
<feature type="domain" description="Tail specific protease" evidence="11">
    <location>
        <begin position="850"/>
        <end position="1041"/>
    </location>
</feature>
<dbReference type="GO" id="GO:0005737">
    <property type="term" value="C:cytoplasm"/>
    <property type="evidence" value="ECO:0007669"/>
    <property type="project" value="UniProtKB-SubCell"/>
</dbReference>
<keyword evidence="4 7" id="KW-0645">Protease</keyword>
<evidence type="ECO:0000256" key="7">
    <source>
        <dbReference type="PIRNR" id="PIRNR036421"/>
    </source>
</evidence>